<gene>
    <name evidence="1" type="ORF">L195_g061014</name>
</gene>
<protein>
    <submittedName>
        <fullName evidence="1">Pre-rRNA-processing protein ESF1-like</fullName>
    </submittedName>
</protein>
<proteinExistence type="predicted"/>
<feature type="non-terminal residue" evidence="1">
    <location>
        <position position="1"/>
    </location>
</feature>
<comment type="caution">
    <text evidence="1">The sequence shown here is derived from an EMBL/GenBank/DDBJ whole genome shotgun (WGS) entry which is preliminary data.</text>
</comment>
<evidence type="ECO:0000313" key="1">
    <source>
        <dbReference type="EMBL" id="PNX62149.1"/>
    </source>
</evidence>
<organism evidence="1 2">
    <name type="scientific">Trifolium pratense</name>
    <name type="common">Red clover</name>
    <dbReference type="NCBI Taxonomy" id="57577"/>
    <lineage>
        <taxon>Eukaryota</taxon>
        <taxon>Viridiplantae</taxon>
        <taxon>Streptophyta</taxon>
        <taxon>Embryophyta</taxon>
        <taxon>Tracheophyta</taxon>
        <taxon>Spermatophyta</taxon>
        <taxon>Magnoliopsida</taxon>
        <taxon>eudicotyledons</taxon>
        <taxon>Gunneridae</taxon>
        <taxon>Pentapetalae</taxon>
        <taxon>rosids</taxon>
        <taxon>fabids</taxon>
        <taxon>Fabales</taxon>
        <taxon>Fabaceae</taxon>
        <taxon>Papilionoideae</taxon>
        <taxon>50 kb inversion clade</taxon>
        <taxon>NPAAA clade</taxon>
        <taxon>Hologalegina</taxon>
        <taxon>IRL clade</taxon>
        <taxon>Trifolieae</taxon>
        <taxon>Trifolium</taxon>
    </lineage>
</organism>
<sequence>KDNKDKDEFSFLVKSVKMKSKQILDCKTSKDGKSQFEGVEKKRQH</sequence>
<reference evidence="1 2" key="1">
    <citation type="journal article" date="2014" name="Am. J. Bot.">
        <title>Genome assembly and annotation for red clover (Trifolium pratense; Fabaceae).</title>
        <authorList>
            <person name="Istvanek J."/>
            <person name="Jaros M."/>
            <person name="Krenek A."/>
            <person name="Repkova J."/>
        </authorList>
    </citation>
    <scope>NUCLEOTIDE SEQUENCE [LARGE SCALE GENOMIC DNA]</scope>
    <source>
        <strain evidence="2">cv. Tatra</strain>
        <tissue evidence="1">Young leaves</tissue>
    </source>
</reference>
<dbReference type="AlphaFoldDB" id="A0A2K3K789"/>
<evidence type="ECO:0000313" key="2">
    <source>
        <dbReference type="Proteomes" id="UP000236291"/>
    </source>
</evidence>
<reference evidence="1 2" key="2">
    <citation type="journal article" date="2017" name="Front. Plant Sci.">
        <title>Gene Classification and Mining of Molecular Markers Useful in Red Clover (Trifolium pratense) Breeding.</title>
        <authorList>
            <person name="Istvanek J."/>
            <person name="Dluhosova J."/>
            <person name="Dluhos P."/>
            <person name="Patkova L."/>
            <person name="Nedelnik J."/>
            <person name="Repkova J."/>
        </authorList>
    </citation>
    <scope>NUCLEOTIDE SEQUENCE [LARGE SCALE GENOMIC DNA]</scope>
    <source>
        <strain evidence="2">cv. Tatra</strain>
        <tissue evidence="1">Young leaves</tissue>
    </source>
</reference>
<dbReference type="Proteomes" id="UP000236291">
    <property type="component" value="Unassembled WGS sequence"/>
</dbReference>
<name>A0A2K3K789_TRIPR</name>
<dbReference type="EMBL" id="ASHM01146003">
    <property type="protein sequence ID" value="PNX62149.1"/>
    <property type="molecule type" value="Genomic_DNA"/>
</dbReference>
<accession>A0A2K3K789</accession>